<keyword evidence="8" id="KW-1185">Reference proteome</keyword>
<evidence type="ECO:0000259" key="6">
    <source>
        <dbReference type="PROSITE" id="PS51722"/>
    </source>
</evidence>
<dbReference type="NCBIfam" id="TIGR00231">
    <property type="entry name" value="small_GTP"/>
    <property type="match status" value="1"/>
</dbReference>
<dbReference type="STRING" id="1548.CSCA_2319"/>
<dbReference type="GO" id="GO:0046677">
    <property type="term" value="P:response to antibiotic"/>
    <property type="evidence" value="ECO:0007669"/>
    <property type="project" value="UniProtKB-KW"/>
</dbReference>
<dbReference type="InterPro" id="IPR053905">
    <property type="entry name" value="EF-G-like_DII"/>
</dbReference>
<dbReference type="KEGG" id="csq:CSCA_2319"/>
<dbReference type="PROSITE" id="PS00301">
    <property type="entry name" value="G_TR_1"/>
    <property type="match status" value="1"/>
</dbReference>
<dbReference type="SUPFAM" id="SSF54211">
    <property type="entry name" value="Ribosomal protein S5 domain 2-like"/>
    <property type="match status" value="1"/>
</dbReference>
<dbReference type="Pfam" id="PF00679">
    <property type="entry name" value="EFG_C"/>
    <property type="match status" value="1"/>
</dbReference>
<keyword evidence="2" id="KW-0547">Nucleotide-binding</keyword>
<evidence type="ECO:0000313" key="7">
    <source>
        <dbReference type="EMBL" id="AKA69444.1"/>
    </source>
</evidence>
<dbReference type="InterPro" id="IPR031157">
    <property type="entry name" value="G_TR_CS"/>
</dbReference>
<dbReference type="InterPro" id="IPR009000">
    <property type="entry name" value="Transl_B-barrel_sf"/>
</dbReference>
<dbReference type="InterPro" id="IPR035647">
    <property type="entry name" value="EFG_III/V"/>
</dbReference>
<dbReference type="AlphaFoldDB" id="A0A0E3M9E2"/>
<dbReference type="InterPro" id="IPR000795">
    <property type="entry name" value="T_Tr_GTP-bd_dom"/>
</dbReference>
<evidence type="ECO:0000256" key="1">
    <source>
        <dbReference type="ARBA" id="ARBA00003987"/>
    </source>
</evidence>
<dbReference type="Gene3D" id="3.40.50.300">
    <property type="entry name" value="P-loop containing nucleotide triphosphate hydrolases"/>
    <property type="match status" value="1"/>
</dbReference>
<dbReference type="GO" id="GO:0003924">
    <property type="term" value="F:GTPase activity"/>
    <property type="evidence" value="ECO:0007669"/>
    <property type="project" value="InterPro"/>
</dbReference>
<evidence type="ECO:0000256" key="4">
    <source>
        <dbReference type="ARBA" id="ARBA00023134"/>
    </source>
</evidence>
<dbReference type="Pfam" id="PF05991">
    <property type="entry name" value="NYN_YacP"/>
    <property type="match status" value="1"/>
</dbReference>
<feature type="domain" description="Tr-type G" evidence="6">
    <location>
        <begin position="1"/>
        <end position="227"/>
    </location>
</feature>
<dbReference type="Proteomes" id="UP000033115">
    <property type="component" value="Chromosome"/>
</dbReference>
<organism evidence="7 8">
    <name type="scientific">Clostridium scatologenes</name>
    <dbReference type="NCBI Taxonomy" id="1548"/>
    <lineage>
        <taxon>Bacteria</taxon>
        <taxon>Bacillati</taxon>
        <taxon>Bacillota</taxon>
        <taxon>Clostridia</taxon>
        <taxon>Eubacteriales</taxon>
        <taxon>Clostridiaceae</taxon>
        <taxon>Clostridium</taxon>
    </lineage>
</organism>
<gene>
    <name evidence="7" type="ORF">CSCA_2319</name>
</gene>
<keyword evidence="3" id="KW-0648">Protein biosynthesis</keyword>
<dbReference type="GO" id="GO:0005525">
    <property type="term" value="F:GTP binding"/>
    <property type="evidence" value="ECO:0007669"/>
    <property type="project" value="UniProtKB-KW"/>
</dbReference>
<accession>A0A0E3M9E2</accession>
<dbReference type="InterPro" id="IPR020568">
    <property type="entry name" value="Ribosomal_Su5_D2-typ_SF"/>
</dbReference>
<dbReference type="RefSeq" id="WP_029160211.1">
    <property type="nucleotide sequence ID" value="NZ_CP009933.1"/>
</dbReference>
<keyword evidence="4" id="KW-0342">GTP-binding</keyword>
<dbReference type="EMBL" id="CP009933">
    <property type="protein sequence ID" value="AKA69444.1"/>
    <property type="molecule type" value="Genomic_DNA"/>
</dbReference>
<dbReference type="SUPFAM" id="SSF54980">
    <property type="entry name" value="EF-G C-terminal domain-like"/>
    <property type="match status" value="2"/>
</dbReference>
<dbReference type="PROSITE" id="PS51722">
    <property type="entry name" value="G_TR_2"/>
    <property type="match status" value="1"/>
</dbReference>
<dbReference type="InterPro" id="IPR000640">
    <property type="entry name" value="EFG_V-like"/>
</dbReference>
<dbReference type="Pfam" id="PF22042">
    <property type="entry name" value="EF-G_D2"/>
    <property type="match status" value="1"/>
</dbReference>
<dbReference type="Gene3D" id="3.30.70.240">
    <property type="match status" value="1"/>
</dbReference>
<dbReference type="CDD" id="cd03711">
    <property type="entry name" value="Tet_C"/>
    <property type="match status" value="1"/>
</dbReference>
<dbReference type="Pfam" id="PF00009">
    <property type="entry name" value="GTP_EFTU"/>
    <property type="match status" value="1"/>
</dbReference>
<name>A0A0E3M9E2_CLOSL</name>
<dbReference type="Pfam" id="PF03764">
    <property type="entry name" value="EFG_IV"/>
    <property type="match status" value="1"/>
</dbReference>
<dbReference type="PRINTS" id="PR00315">
    <property type="entry name" value="ELONGATNFCT"/>
</dbReference>
<dbReference type="GO" id="GO:0032790">
    <property type="term" value="P:ribosome disassembly"/>
    <property type="evidence" value="ECO:0007669"/>
    <property type="project" value="TreeGrafter"/>
</dbReference>
<dbReference type="Gene3D" id="2.40.30.10">
    <property type="entry name" value="Translation factors"/>
    <property type="match status" value="1"/>
</dbReference>
<reference evidence="7 8" key="1">
    <citation type="journal article" date="2015" name="J. Biotechnol.">
        <title>Complete genome sequence of a malodorant-producing acetogen, Clostridium scatologenes ATCC 25775(T).</title>
        <authorList>
            <person name="Zhu Z."/>
            <person name="Guo T."/>
            <person name="Zheng H."/>
            <person name="Song T."/>
            <person name="Ouyang P."/>
            <person name="Xie J."/>
        </authorList>
    </citation>
    <scope>NUCLEOTIDE SEQUENCE [LARGE SCALE GENOMIC DNA]</scope>
    <source>
        <strain evidence="7 8">ATCC 25775</strain>
    </source>
</reference>
<keyword evidence="5" id="KW-0046">Antibiotic resistance</keyword>
<evidence type="ECO:0000256" key="2">
    <source>
        <dbReference type="ARBA" id="ARBA00022741"/>
    </source>
</evidence>
<dbReference type="GO" id="GO:0006412">
    <property type="term" value="P:translation"/>
    <property type="evidence" value="ECO:0007669"/>
    <property type="project" value="UniProtKB-KW"/>
</dbReference>
<dbReference type="SMART" id="SM00838">
    <property type="entry name" value="EFG_C"/>
    <property type="match status" value="1"/>
</dbReference>
<dbReference type="SUPFAM" id="SSF50447">
    <property type="entry name" value="Translation proteins"/>
    <property type="match status" value="1"/>
</dbReference>
<dbReference type="Gene3D" id="3.30.230.10">
    <property type="match status" value="1"/>
</dbReference>
<dbReference type="PANTHER" id="PTHR43261">
    <property type="entry name" value="TRANSLATION ELONGATION FACTOR G-RELATED"/>
    <property type="match status" value="1"/>
</dbReference>
<comment type="function">
    <text evidence="1">Abolishes the inhibitory effect of tetracyclin on protein synthesis by a non-covalent modification of the ribosomes.</text>
</comment>
<dbReference type="HOGENOM" id="CLU_002794_5_0_9"/>
<evidence type="ECO:0000256" key="5">
    <source>
        <dbReference type="ARBA" id="ARBA00023251"/>
    </source>
</evidence>
<protein>
    <submittedName>
        <fullName evidence="7">Small GTP-binding protein</fullName>
    </submittedName>
</protein>
<dbReference type="InterPro" id="IPR014721">
    <property type="entry name" value="Ribsml_uS5_D2-typ_fold_subgr"/>
</dbReference>
<sequence length="887" mass="100900">MKKIVVGILAHVDAGKTTLSESMLYLSGKIRKLGRVDNKDAYLDTYSLEKERGITIFSKQAIFQVDEAQITLLDTPGHVDFSAEMERTLQVLDYAILVISGADGIQGHTQTLWRLLSIYKIPVFIFINKMDQVGTDKEKLMKELKDRLNDECIEFQENDMEIFYDQVAMCDEKVMENFIETGEIKSALISELIKSRKVFPCYFGSALKLEGVEEFINGIVKYSERPLYSEEFGAKVFKISRDDQGNRLTFMKITGGSLKVKTALTNKTTDMENSTYNIWEEKINQIRIYSGQKFELVSEAEAGAICVVTGLTKTYPGEGLGAERASSKPLLEPVLSYKVILKEGCDPRIMLPKLREIEEEEPELHIIWEENLQEIQVQIMGEVQIEILQSIIKDRFDIDVTFDSGTILYKETILNTVEGVGHFEPLRHYSEVHLLMEPGELGSGLQFFINCSEDCLEKNWQRLILTHLEEKAHKGVLTGSMITDMKITLVAGRAHKKHTEGGDFREATYRAVRQGLMQANSILLEPYYEFQLELPEKMVGRAMTDVEKMHGTCEITGVNGDIATVVGSAPVVTMRNYQRDVISYTKGKGRLFYSLKGYAPCHNSDEIIKSIGYGPERDTANPTGSVFCANGTGFLVNWDEVKNHMHLESYLQKEESTSSQITKKSSQAQEQSIGLDEIDEIINRTFYANQGKKSIWKKRRTALESHYKTDTYSSVNNITKENYLLVDGYNIVFAWDGLKEIAKDNIDAARTKLLDILCNYQGIKENKIIVVFDAYRVQGHQVEIYDYNNIHVVYTKEAETADQYIEKFVHQNHGNYSITVATSDNLEQIIIRGNGAALLSAMDLMGEIELTNKKMMEEYSEKYRMERNVLSDTLSEEDKGQFNKFLK</sequence>
<dbReference type="CDD" id="cd10912">
    <property type="entry name" value="PIN_YacP-like"/>
    <property type="match status" value="1"/>
</dbReference>
<dbReference type="InterPro" id="IPR010298">
    <property type="entry name" value="YacP-like"/>
</dbReference>
<dbReference type="PANTHER" id="PTHR43261:SF1">
    <property type="entry name" value="RIBOSOME-RELEASING FACTOR 2, MITOCHONDRIAL"/>
    <property type="match status" value="1"/>
</dbReference>
<dbReference type="InterPro" id="IPR027417">
    <property type="entry name" value="P-loop_NTPase"/>
</dbReference>
<evidence type="ECO:0000256" key="3">
    <source>
        <dbReference type="ARBA" id="ARBA00022917"/>
    </source>
</evidence>
<dbReference type="InterPro" id="IPR005225">
    <property type="entry name" value="Small_GTP-bd"/>
</dbReference>
<dbReference type="InterPro" id="IPR005517">
    <property type="entry name" value="Transl_elong_EFG/EF2_IV"/>
</dbReference>
<dbReference type="InterPro" id="IPR035650">
    <property type="entry name" value="Tet_C"/>
</dbReference>
<dbReference type="SUPFAM" id="SSF52540">
    <property type="entry name" value="P-loop containing nucleoside triphosphate hydrolases"/>
    <property type="match status" value="1"/>
</dbReference>
<dbReference type="SMART" id="SM00889">
    <property type="entry name" value="EFG_IV"/>
    <property type="match status" value="1"/>
</dbReference>
<proteinExistence type="predicted"/>
<evidence type="ECO:0000313" key="8">
    <source>
        <dbReference type="Proteomes" id="UP000033115"/>
    </source>
</evidence>
<dbReference type="Gene3D" id="3.30.70.870">
    <property type="entry name" value="Elongation Factor G (Translational Gtpase), domain 3"/>
    <property type="match status" value="1"/>
</dbReference>